<evidence type="ECO:0000256" key="1">
    <source>
        <dbReference type="ARBA" id="ARBA00008876"/>
    </source>
</evidence>
<evidence type="ECO:0000256" key="4">
    <source>
        <dbReference type="ARBA" id="ARBA00039027"/>
    </source>
</evidence>
<dbReference type="SUPFAM" id="SSF117457">
    <property type="entry name" value="FumA C-terminal domain-like"/>
    <property type="match status" value="1"/>
</dbReference>
<organism evidence="8 9">
    <name type="scientific">Limosilactobacillus oris DSM 4864</name>
    <dbReference type="NCBI Taxonomy" id="1423779"/>
    <lineage>
        <taxon>Bacteria</taxon>
        <taxon>Bacillati</taxon>
        <taxon>Bacillota</taxon>
        <taxon>Bacilli</taxon>
        <taxon>Lactobacillales</taxon>
        <taxon>Lactobacillaceae</taxon>
        <taxon>Limosilactobacillus</taxon>
    </lineage>
</organism>
<dbReference type="PANTHER" id="PTHR43351:SF3">
    <property type="entry name" value="L(+)-TARTRATE DEHYDRATASE SUBUNIT BETA"/>
    <property type="match status" value="1"/>
</dbReference>
<dbReference type="NCBIfam" id="TIGR00723">
    <property type="entry name" value="ttdB_fumA_fumB"/>
    <property type="match status" value="1"/>
</dbReference>
<dbReference type="Gene3D" id="3.20.130.10">
    <property type="entry name" value="Fe-S hydro-lyase, tartrate dehydratase beta-type, catalytic domain"/>
    <property type="match status" value="1"/>
</dbReference>
<dbReference type="PANTHER" id="PTHR43351">
    <property type="entry name" value="L(+)-TARTRATE DEHYDRATASE SUBUNIT BETA"/>
    <property type="match status" value="1"/>
</dbReference>
<dbReference type="AlphaFoldDB" id="A0A0R1WI44"/>
<evidence type="ECO:0000256" key="5">
    <source>
        <dbReference type="ARBA" id="ARBA00039250"/>
    </source>
</evidence>
<evidence type="ECO:0000256" key="6">
    <source>
        <dbReference type="ARBA" id="ARBA00049253"/>
    </source>
</evidence>
<dbReference type="RefSeq" id="WP_056984491.1">
    <property type="nucleotide sequence ID" value="NZ_AZGE01000012.1"/>
</dbReference>
<protein>
    <recommendedName>
        <fullName evidence="5">L(+)-tartrate dehydratase subunit beta</fullName>
        <ecNumber evidence="4">4.2.1.32</ecNumber>
    </recommendedName>
</protein>
<proteinExistence type="inferred from homology"/>
<dbReference type="NCBIfam" id="NF006082">
    <property type="entry name" value="PRK08228.1"/>
    <property type="match status" value="1"/>
</dbReference>
<evidence type="ECO:0000313" key="9">
    <source>
        <dbReference type="Proteomes" id="UP000050973"/>
    </source>
</evidence>
<dbReference type="GO" id="GO:0008730">
    <property type="term" value="F:L(+)-tartrate dehydratase activity"/>
    <property type="evidence" value="ECO:0007669"/>
    <property type="project" value="UniProtKB-EC"/>
</dbReference>
<dbReference type="PATRIC" id="fig|1423779.3.peg.406"/>
<evidence type="ECO:0000256" key="3">
    <source>
        <dbReference type="ARBA" id="ARBA00023239"/>
    </source>
</evidence>
<dbReference type="Proteomes" id="UP000050973">
    <property type="component" value="Unassembled WGS sequence"/>
</dbReference>
<name>A0A0R1WI44_9LACO</name>
<dbReference type="InterPro" id="IPR004647">
    <property type="entry name" value="Fe-S_hydro-lyase_TtdB-typ_cat"/>
</dbReference>
<dbReference type="Pfam" id="PF05683">
    <property type="entry name" value="Fumerase_C"/>
    <property type="match status" value="1"/>
</dbReference>
<dbReference type="EMBL" id="AZGE01000012">
    <property type="protein sequence ID" value="KRM15355.1"/>
    <property type="molecule type" value="Genomic_DNA"/>
</dbReference>
<dbReference type="InterPro" id="IPR036660">
    <property type="entry name" value="Fe-S_hydroAse_TtdB_cat_sf"/>
</dbReference>
<accession>A0A0R1WI44</accession>
<evidence type="ECO:0000259" key="7">
    <source>
        <dbReference type="Pfam" id="PF05683"/>
    </source>
</evidence>
<comment type="caution">
    <text evidence="8">The sequence shown here is derived from an EMBL/GenBank/DDBJ whole genome shotgun (WGS) entry which is preliminary data.</text>
</comment>
<sequence>MKTYHLTTPISADDIKDIRIGDIVYLTGTMVTCRDDGHRRVVKEGLAMPVDVEDKAILHAGPIIKYLPNDQYEMVAVGPTTSMRMEMFEEEFVHKTGVRLIIGKGSMGPGTARACKNDKALQLVYPAGNAVYAAKHVEKIVDAKWTDLGMPETLWVCKVKDFGPLIVTIDTNGDNFFDAKKAEFNRRKEEQIKKISEQVQFIK</sequence>
<feature type="domain" description="Fe-S hydro-lyase tartrate dehydratase beta-type catalytic" evidence="7">
    <location>
        <begin position="5"/>
        <end position="178"/>
    </location>
</feature>
<evidence type="ECO:0000313" key="8">
    <source>
        <dbReference type="EMBL" id="KRM15355.1"/>
    </source>
</evidence>
<dbReference type="EC" id="4.2.1.32" evidence="4"/>
<comment type="similarity">
    <text evidence="1">Belongs to the class-I fumarase family.</text>
</comment>
<gene>
    <name evidence="8" type="ORF">FC49_GL000402</name>
</gene>
<comment type="catalytic activity">
    <reaction evidence="6">
        <text>(2R,3R)-tartrate = oxaloacetate + H2O</text>
        <dbReference type="Rhea" id="RHEA:15413"/>
        <dbReference type="ChEBI" id="CHEBI:15377"/>
        <dbReference type="ChEBI" id="CHEBI:16452"/>
        <dbReference type="ChEBI" id="CHEBI:30924"/>
        <dbReference type="EC" id="4.2.1.32"/>
    </reaction>
</comment>
<evidence type="ECO:0000256" key="2">
    <source>
        <dbReference type="ARBA" id="ARBA00011103"/>
    </source>
</evidence>
<comment type="subunit">
    <text evidence="2">Heterotetramer of two alpha and two beta subunits.</text>
</comment>
<keyword evidence="3" id="KW-0456">Lyase</keyword>
<reference evidence="8 9" key="1">
    <citation type="journal article" date="2015" name="Genome Announc.">
        <title>Expanding the biotechnology potential of lactobacilli through comparative genomics of 213 strains and associated genera.</title>
        <authorList>
            <person name="Sun Z."/>
            <person name="Harris H.M."/>
            <person name="McCann A."/>
            <person name="Guo C."/>
            <person name="Argimon S."/>
            <person name="Zhang W."/>
            <person name="Yang X."/>
            <person name="Jeffery I.B."/>
            <person name="Cooney J.C."/>
            <person name="Kagawa T.F."/>
            <person name="Liu W."/>
            <person name="Song Y."/>
            <person name="Salvetti E."/>
            <person name="Wrobel A."/>
            <person name="Rasinkangas P."/>
            <person name="Parkhill J."/>
            <person name="Rea M.C."/>
            <person name="O'Sullivan O."/>
            <person name="Ritari J."/>
            <person name="Douillard F.P."/>
            <person name="Paul Ross R."/>
            <person name="Yang R."/>
            <person name="Briner A.E."/>
            <person name="Felis G.E."/>
            <person name="de Vos W.M."/>
            <person name="Barrangou R."/>
            <person name="Klaenhammer T.R."/>
            <person name="Caufield P.W."/>
            <person name="Cui Y."/>
            <person name="Zhang H."/>
            <person name="O'Toole P.W."/>
        </authorList>
    </citation>
    <scope>NUCLEOTIDE SEQUENCE [LARGE SCALE GENOMIC DNA]</scope>
    <source>
        <strain evidence="8 9">DSM 4864</strain>
    </source>
</reference>